<dbReference type="OrthoDB" id="7834608at2"/>
<accession>A0A1H3KFS1</accession>
<dbReference type="RefSeq" id="WP_089883699.1">
    <property type="nucleotide sequence ID" value="NZ_FNPF01000009.1"/>
</dbReference>
<feature type="chain" id="PRO_5011484859" description="Lipoprotein" evidence="1">
    <location>
        <begin position="19"/>
        <end position="187"/>
    </location>
</feature>
<feature type="signal peptide" evidence="1">
    <location>
        <begin position="1"/>
        <end position="18"/>
    </location>
</feature>
<evidence type="ECO:0000256" key="1">
    <source>
        <dbReference type="SAM" id="SignalP"/>
    </source>
</evidence>
<reference evidence="2 3" key="1">
    <citation type="submission" date="2016-10" db="EMBL/GenBank/DDBJ databases">
        <authorList>
            <person name="de Groot N.N."/>
        </authorList>
    </citation>
    <scope>NUCLEOTIDE SEQUENCE [LARGE SCALE GENOMIC DNA]</scope>
    <source>
        <strain evidence="2 3">DSM 26880</strain>
    </source>
</reference>
<dbReference type="Proteomes" id="UP000199286">
    <property type="component" value="Unassembled WGS sequence"/>
</dbReference>
<dbReference type="EMBL" id="FNPF01000009">
    <property type="protein sequence ID" value="SDY50468.1"/>
    <property type="molecule type" value="Genomic_DNA"/>
</dbReference>
<protein>
    <recommendedName>
        <fullName evidence="4">Lipoprotein</fullName>
    </recommendedName>
</protein>
<dbReference type="AlphaFoldDB" id="A0A1H3KFS1"/>
<name>A0A1H3KFS1_9RHOB</name>
<evidence type="ECO:0000313" key="3">
    <source>
        <dbReference type="Proteomes" id="UP000199286"/>
    </source>
</evidence>
<gene>
    <name evidence="2" type="ORF">SAMN05444340_10986</name>
</gene>
<organism evidence="2 3">
    <name type="scientific">Citreimonas salinaria</name>
    <dbReference type="NCBI Taxonomy" id="321339"/>
    <lineage>
        <taxon>Bacteria</taxon>
        <taxon>Pseudomonadati</taxon>
        <taxon>Pseudomonadota</taxon>
        <taxon>Alphaproteobacteria</taxon>
        <taxon>Rhodobacterales</taxon>
        <taxon>Roseobacteraceae</taxon>
        <taxon>Citreimonas</taxon>
    </lineage>
</organism>
<sequence length="187" mass="20198">MRHALVLCAAMLALAGCAAPTADLEGPVDPLGDFQLGFSEVVAPNLEAMLVTETVDAETWTAAVDRALETRFGRFGGSRCYHLGVSVEAYSMPPPLVPGRLALAARVTVWDDAAQRKLNEETKLITVIRALDGSISRAARTRADKVRLLAEGLARQTEEWLREMQETEGWFGAAGEGESAAVECVRR</sequence>
<proteinExistence type="predicted"/>
<keyword evidence="3" id="KW-1185">Reference proteome</keyword>
<evidence type="ECO:0008006" key="4">
    <source>
        <dbReference type="Google" id="ProtNLM"/>
    </source>
</evidence>
<keyword evidence="1" id="KW-0732">Signal</keyword>
<dbReference type="PROSITE" id="PS51257">
    <property type="entry name" value="PROKAR_LIPOPROTEIN"/>
    <property type="match status" value="1"/>
</dbReference>
<dbReference type="STRING" id="321339.SAMN05444340_10986"/>
<evidence type="ECO:0000313" key="2">
    <source>
        <dbReference type="EMBL" id="SDY50468.1"/>
    </source>
</evidence>